<feature type="region of interest" description="Disordered" evidence="1">
    <location>
        <begin position="120"/>
        <end position="165"/>
    </location>
</feature>
<keyword evidence="4" id="KW-1185">Reference proteome</keyword>
<reference evidence="4" key="1">
    <citation type="submission" date="2019-09" db="EMBL/GenBank/DDBJ databases">
        <title>Mumia zhuanghuii sp. nov. isolated from the intestinal contents of plateau pika (Ochotona curzoniae) in the Qinghai-Tibet plateau of China.</title>
        <authorList>
            <person name="Tian Z."/>
        </authorList>
    </citation>
    <scope>NUCLEOTIDE SEQUENCE [LARGE SCALE GENOMIC DNA]</scope>
    <source>
        <strain evidence="4">L-033</strain>
    </source>
</reference>
<evidence type="ECO:0000256" key="2">
    <source>
        <dbReference type="SAM" id="Phobius"/>
    </source>
</evidence>
<feature type="compositionally biased region" description="Low complexity" evidence="1">
    <location>
        <begin position="135"/>
        <end position="149"/>
    </location>
</feature>
<dbReference type="AlphaFoldDB" id="A0A5N0TIW6"/>
<feature type="transmembrane region" description="Helical" evidence="2">
    <location>
        <begin position="12"/>
        <end position="32"/>
    </location>
</feature>
<proteinExistence type="predicted"/>
<organism evidence="3 4">
    <name type="scientific">Microbacterium caowuchunii</name>
    <dbReference type="NCBI Taxonomy" id="2614638"/>
    <lineage>
        <taxon>Bacteria</taxon>
        <taxon>Bacillati</taxon>
        <taxon>Actinomycetota</taxon>
        <taxon>Actinomycetes</taxon>
        <taxon>Micrococcales</taxon>
        <taxon>Microbacteriaceae</taxon>
        <taxon>Microbacterium</taxon>
    </lineage>
</organism>
<name>A0A5N0TIW6_9MICO</name>
<sequence length="165" mass="16291">MNSRPRLFVSIPYWALVVGSAASLAFGVWLTVDKIEVMSAGLLDGTATGVEVYGGQSWAVFAAAFVGAGLVGFVAALALAAARSLVAPAQPATGTMAAPASHAAAPTSVAPPAQYDAAPVAQYEDADVETPSHAAPPAAAASSAAAPAATDDQSGGGDQRPDLTR</sequence>
<dbReference type="Proteomes" id="UP000326838">
    <property type="component" value="Unassembled WGS sequence"/>
</dbReference>
<evidence type="ECO:0000256" key="1">
    <source>
        <dbReference type="SAM" id="MobiDB-lite"/>
    </source>
</evidence>
<accession>A0A5N0TIW6</accession>
<gene>
    <name evidence="3" type="ORF">F6B40_05210</name>
</gene>
<feature type="transmembrane region" description="Helical" evidence="2">
    <location>
        <begin position="58"/>
        <end position="82"/>
    </location>
</feature>
<keyword evidence="2" id="KW-0472">Membrane</keyword>
<keyword evidence="2" id="KW-1133">Transmembrane helix</keyword>
<evidence type="ECO:0008006" key="5">
    <source>
        <dbReference type="Google" id="ProtNLM"/>
    </source>
</evidence>
<dbReference type="EMBL" id="VYUY01000006">
    <property type="protein sequence ID" value="KAA9135075.1"/>
    <property type="molecule type" value="Genomic_DNA"/>
</dbReference>
<protein>
    <recommendedName>
        <fullName evidence="5">Dinucleotide-utilizing enzyme</fullName>
    </recommendedName>
</protein>
<dbReference type="RefSeq" id="WP_150892430.1">
    <property type="nucleotide sequence ID" value="NZ_VYUY01000006.1"/>
</dbReference>
<keyword evidence="2" id="KW-0812">Transmembrane</keyword>
<comment type="caution">
    <text evidence="3">The sequence shown here is derived from an EMBL/GenBank/DDBJ whole genome shotgun (WGS) entry which is preliminary data.</text>
</comment>
<evidence type="ECO:0000313" key="3">
    <source>
        <dbReference type="EMBL" id="KAA9135075.1"/>
    </source>
</evidence>
<evidence type="ECO:0000313" key="4">
    <source>
        <dbReference type="Proteomes" id="UP000326838"/>
    </source>
</evidence>